<protein>
    <submittedName>
        <fullName evidence="7">Fructan beta-fructosidase</fullName>
    </submittedName>
</protein>
<dbReference type="PROSITE" id="PS00609">
    <property type="entry name" value="GLYCOSYL_HYDROL_F32"/>
    <property type="match status" value="1"/>
</dbReference>
<dbReference type="PANTHER" id="PTHR42800:SF1">
    <property type="entry name" value="EXOINULINASE INUD (AFU_ORTHOLOGUE AFUA_5G00480)"/>
    <property type="match status" value="1"/>
</dbReference>
<dbReference type="SMART" id="SM00640">
    <property type="entry name" value="Glyco_32"/>
    <property type="match status" value="1"/>
</dbReference>
<evidence type="ECO:0000256" key="2">
    <source>
        <dbReference type="ARBA" id="ARBA00022801"/>
    </source>
</evidence>
<dbReference type="Pfam" id="PF00251">
    <property type="entry name" value="Glyco_hydro_32N"/>
    <property type="match status" value="1"/>
</dbReference>
<dbReference type="SUPFAM" id="SSF49899">
    <property type="entry name" value="Concanavalin A-like lectins/glucanases"/>
    <property type="match status" value="1"/>
</dbReference>
<dbReference type="InterPro" id="IPR001362">
    <property type="entry name" value="Glyco_hydro_32"/>
</dbReference>
<keyword evidence="3 4" id="KW-0326">Glycosidase</keyword>
<proteinExistence type="inferred from homology"/>
<dbReference type="InParanoid" id="A0A1H9L9N8"/>
<dbReference type="STRING" id="478744.SAMN05444359_12367"/>
<dbReference type="Gene3D" id="2.115.10.20">
    <property type="entry name" value="Glycosyl hydrolase domain, family 43"/>
    <property type="match status" value="1"/>
</dbReference>
<feature type="domain" description="Glycosyl hydrolase family 32 N-terminal" evidence="5">
    <location>
        <begin position="110"/>
        <end position="430"/>
    </location>
</feature>
<dbReference type="Gene3D" id="2.60.120.560">
    <property type="entry name" value="Exo-inulinase, domain 1"/>
    <property type="match status" value="1"/>
</dbReference>
<dbReference type="SUPFAM" id="SSF75005">
    <property type="entry name" value="Arabinanase/levansucrase/invertase"/>
    <property type="match status" value="1"/>
</dbReference>
<dbReference type="EMBL" id="FOFB01000023">
    <property type="protein sequence ID" value="SER08166.1"/>
    <property type="molecule type" value="Genomic_DNA"/>
</dbReference>
<dbReference type="AlphaFoldDB" id="A0A1H9L9N8"/>
<dbReference type="CDD" id="cd18622">
    <property type="entry name" value="GH32_Inu-like"/>
    <property type="match status" value="1"/>
</dbReference>
<evidence type="ECO:0000256" key="4">
    <source>
        <dbReference type="RuleBase" id="RU362110"/>
    </source>
</evidence>
<name>A0A1H9L9N8_9BACT</name>
<organism evidence="7 8">
    <name type="scientific">Neolewinella agarilytica</name>
    <dbReference type="NCBI Taxonomy" id="478744"/>
    <lineage>
        <taxon>Bacteria</taxon>
        <taxon>Pseudomonadati</taxon>
        <taxon>Bacteroidota</taxon>
        <taxon>Saprospiria</taxon>
        <taxon>Saprospirales</taxon>
        <taxon>Lewinellaceae</taxon>
        <taxon>Neolewinella</taxon>
    </lineage>
</organism>
<dbReference type="InterPro" id="IPR018053">
    <property type="entry name" value="Glyco_hydro_32_AS"/>
</dbReference>
<evidence type="ECO:0000313" key="7">
    <source>
        <dbReference type="EMBL" id="SER08166.1"/>
    </source>
</evidence>
<sequence>MTAFEKLHTGSDPFFALRLLAESAKADATVATALAASYPLRILPSQINIMQKLLPLFFIFALLFSCGAEPSATENTAIQSDTAPAPAPEKALPAEYDANAPDNHLRPNYHFTPPAGWMNDPNGMIYHEGEYHLFYQYYPDGNKWGPMHWGHAVSPDMIKWEHLPIALYPDEKGYIFSGSAVFDWQNSSGLGTADNPPLVAIYTYHDMAGEKAGRDDFQSQAIAFSTDKGRTWTKYDGNPVIPNRGVRDFRDPKVIWDADHSQWVMVLAAQDRVQFFGSPNLTDWTFLSEFGENARNHSGVWECPELFPLTVMETQDDAWVLTVSINPGGANGGSGTFYFPGDWDGKIFSPRREAIFSPTDTVNWIDYGRDNYAGVTFSNAPDGRRTFMGWMSNWNYAQVVPTESWRSAMTIPRDLSLHATDFGTRLRQQPVEELKKMRTKNLPLDFPRIGDGVTNIDLSELGTNGAYEVDLTIDLVDSDATELNLTLSNKNGDVFYRIGYSRARGVTNAFFTDRRQAGPTDFHEKFAPESLTVAPRWSNDGELRIHAYFDRTSAETFFDEGDPVMTDIFFPEEPFTMLTLEVSGSSGEGMPEGWSLVKGDIWGLE</sequence>
<accession>A0A1H9L9N8</accession>
<dbReference type="GO" id="GO:0005737">
    <property type="term" value="C:cytoplasm"/>
    <property type="evidence" value="ECO:0007669"/>
    <property type="project" value="TreeGrafter"/>
</dbReference>
<dbReference type="GO" id="GO:0005987">
    <property type="term" value="P:sucrose catabolic process"/>
    <property type="evidence" value="ECO:0007669"/>
    <property type="project" value="TreeGrafter"/>
</dbReference>
<dbReference type="FunCoup" id="A0A1H9L9N8">
    <property type="interactions" value="55"/>
</dbReference>
<comment type="similarity">
    <text evidence="1 4">Belongs to the glycosyl hydrolase 32 family.</text>
</comment>
<dbReference type="GO" id="GO:0004575">
    <property type="term" value="F:sucrose alpha-glucosidase activity"/>
    <property type="evidence" value="ECO:0007669"/>
    <property type="project" value="TreeGrafter"/>
</dbReference>
<reference evidence="8" key="1">
    <citation type="submission" date="2016-10" db="EMBL/GenBank/DDBJ databases">
        <authorList>
            <person name="Varghese N."/>
            <person name="Submissions S."/>
        </authorList>
    </citation>
    <scope>NUCLEOTIDE SEQUENCE [LARGE SCALE GENOMIC DNA]</scope>
    <source>
        <strain evidence="8">DSM 24740</strain>
    </source>
</reference>
<dbReference type="InterPro" id="IPR013320">
    <property type="entry name" value="ConA-like_dom_sf"/>
</dbReference>
<evidence type="ECO:0000256" key="1">
    <source>
        <dbReference type="ARBA" id="ARBA00009902"/>
    </source>
</evidence>
<gene>
    <name evidence="7" type="ORF">SAMN05444359_12367</name>
</gene>
<dbReference type="Proteomes" id="UP000199021">
    <property type="component" value="Unassembled WGS sequence"/>
</dbReference>
<evidence type="ECO:0000259" key="5">
    <source>
        <dbReference type="Pfam" id="PF00251"/>
    </source>
</evidence>
<dbReference type="InterPro" id="IPR013189">
    <property type="entry name" value="Glyco_hydro_32_C"/>
</dbReference>
<keyword evidence="2 4" id="KW-0378">Hydrolase</keyword>
<keyword evidence="8" id="KW-1185">Reference proteome</keyword>
<dbReference type="PANTHER" id="PTHR42800">
    <property type="entry name" value="EXOINULINASE INUD (AFU_ORTHOLOGUE AFUA_5G00480)"/>
    <property type="match status" value="1"/>
</dbReference>
<dbReference type="Pfam" id="PF08244">
    <property type="entry name" value="Glyco_hydro_32C"/>
    <property type="match status" value="1"/>
</dbReference>
<feature type="domain" description="Glycosyl hydrolase family 32 C-terminal" evidence="6">
    <location>
        <begin position="446"/>
        <end position="586"/>
    </location>
</feature>
<dbReference type="InterPro" id="IPR013148">
    <property type="entry name" value="Glyco_hydro_32_N"/>
</dbReference>
<evidence type="ECO:0000256" key="3">
    <source>
        <dbReference type="ARBA" id="ARBA00023295"/>
    </source>
</evidence>
<evidence type="ECO:0000313" key="8">
    <source>
        <dbReference type="Proteomes" id="UP000199021"/>
    </source>
</evidence>
<evidence type="ECO:0000259" key="6">
    <source>
        <dbReference type="Pfam" id="PF08244"/>
    </source>
</evidence>
<dbReference type="InterPro" id="IPR023296">
    <property type="entry name" value="Glyco_hydro_beta-prop_sf"/>
</dbReference>